<protein>
    <submittedName>
        <fullName evidence="2">Uncharacterized protein</fullName>
    </submittedName>
</protein>
<keyword evidence="3" id="KW-1185">Reference proteome</keyword>
<gene>
    <name evidence="2" type="ORF">OJAV_G00137630</name>
</gene>
<dbReference type="EMBL" id="CM012450">
    <property type="protein sequence ID" value="RVE63571.1"/>
    <property type="molecule type" value="Genomic_DNA"/>
</dbReference>
<name>A0A3S2P3R9_ORYJA</name>
<comment type="similarity">
    <text evidence="1">Belongs to the NUPR family.</text>
</comment>
<organism evidence="2 3">
    <name type="scientific">Oryzias javanicus</name>
    <name type="common">Javanese ricefish</name>
    <name type="synonym">Aplocheilus javanicus</name>
    <dbReference type="NCBI Taxonomy" id="123683"/>
    <lineage>
        <taxon>Eukaryota</taxon>
        <taxon>Metazoa</taxon>
        <taxon>Chordata</taxon>
        <taxon>Craniata</taxon>
        <taxon>Vertebrata</taxon>
        <taxon>Euteleostomi</taxon>
        <taxon>Actinopterygii</taxon>
        <taxon>Neopterygii</taxon>
        <taxon>Teleostei</taxon>
        <taxon>Neoteleostei</taxon>
        <taxon>Acanthomorphata</taxon>
        <taxon>Ovalentaria</taxon>
        <taxon>Atherinomorphae</taxon>
        <taxon>Beloniformes</taxon>
        <taxon>Adrianichthyidae</taxon>
        <taxon>Oryziinae</taxon>
        <taxon>Oryzias</taxon>
    </lineage>
</organism>
<dbReference type="Pfam" id="PF10195">
    <property type="entry name" value="Phospho_p8"/>
    <property type="match status" value="1"/>
</dbReference>
<reference evidence="2 3" key="2">
    <citation type="submission" date="2019-01" db="EMBL/GenBank/DDBJ databases">
        <title>A chromosome length genome reference of the Java medaka (oryzias javanicus).</title>
        <authorList>
            <person name="Herpin A."/>
            <person name="Takehana Y."/>
            <person name="Naruse K."/>
            <person name="Ansai S."/>
            <person name="Kawaguchi M."/>
        </authorList>
    </citation>
    <scope>NUCLEOTIDE SEQUENCE [LARGE SCALE GENOMIC DNA]</scope>
    <source>
        <strain evidence="2">RS831</strain>
        <tissue evidence="2">Whole body</tissue>
    </source>
</reference>
<dbReference type="OrthoDB" id="10030453at2759"/>
<reference evidence="2 3" key="1">
    <citation type="submission" date="2018-11" db="EMBL/GenBank/DDBJ databases">
        <authorList>
            <person name="Lopez-Roques C."/>
            <person name="Donnadieu C."/>
            <person name="Bouchez O."/>
            <person name="Klopp C."/>
            <person name="Cabau C."/>
            <person name="Zahm M."/>
        </authorList>
    </citation>
    <scope>NUCLEOTIDE SEQUENCE [LARGE SCALE GENOMIC DNA]</scope>
    <source>
        <strain evidence="2">RS831</strain>
        <tissue evidence="2">Whole body</tissue>
    </source>
</reference>
<sequence>MERLASFEEAYYDQYDYYNLVDYSCHAGGKGRSKKEPSETQENQELIDVMLDSIAIDPVEYLMSTMTKLLCLSSSCKWSVVTENMACLHSCLTLQHNPALLSFSCARIVFAE</sequence>
<evidence type="ECO:0000256" key="1">
    <source>
        <dbReference type="ARBA" id="ARBA00009380"/>
    </source>
</evidence>
<evidence type="ECO:0000313" key="3">
    <source>
        <dbReference type="Proteomes" id="UP000283210"/>
    </source>
</evidence>
<dbReference type="Proteomes" id="UP000283210">
    <property type="component" value="Chromosome 14"/>
</dbReference>
<dbReference type="AlphaFoldDB" id="A0A3S2P3R9"/>
<accession>A0A3S2P3R9</accession>
<evidence type="ECO:0000313" key="2">
    <source>
        <dbReference type="EMBL" id="RVE63571.1"/>
    </source>
</evidence>
<dbReference type="InterPro" id="IPR018792">
    <property type="entry name" value="NUPR1-like"/>
</dbReference>
<proteinExistence type="inferred from homology"/>